<reference evidence="22" key="1">
    <citation type="submission" date="2018-04" db="EMBL/GenBank/DDBJ databases">
        <title>Transcriptome assembly of Sipha flava.</title>
        <authorList>
            <person name="Scully E.D."/>
            <person name="Geib S.M."/>
            <person name="Palmer N.A."/>
            <person name="Koch K."/>
            <person name="Bradshaw J."/>
            <person name="Heng-Moss T."/>
            <person name="Sarath G."/>
        </authorList>
    </citation>
    <scope>NUCLEOTIDE SEQUENCE</scope>
</reference>
<dbReference type="GO" id="GO:0015020">
    <property type="term" value="F:glucuronosyltransferase activity"/>
    <property type="evidence" value="ECO:0007669"/>
    <property type="project" value="InterPro"/>
</dbReference>
<feature type="transmembrane region" description="Helical" evidence="21">
    <location>
        <begin position="12"/>
        <end position="32"/>
    </location>
</feature>
<comment type="similarity">
    <text evidence="4">Belongs to the glycosyltransferase 49 family.</text>
</comment>
<evidence type="ECO:0000256" key="20">
    <source>
        <dbReference type="ARBA" id="ARBA00047852"/>
    </source>
</evidence>
<sequence length="337" mass="39279">MRLVKSFGINRFSTFIHHVSVLLLLYNIYLTLKLLKANSSIKTDCIKENSNTSFFHLTLSTGRWDSRRMVKTYDNVILADQKQSGMVCLATQCSVDRLTSIVELANNWNGPISTAIYVAGEELYYIQGRCFIFLCYNYLNINSHYILDYIRFLRRCYQSVRQTVTFHLALPANKFPQSSQSGFETDQLSCHQDPSVVLSNLMKQLPESLRRWKIRMPYPQNHLRNLARLNCQTHYSLVTDIDIIPSINSAVLLNNFLSERPKCLKCVYVLPTYEVHKSAIPPKNVTELTKLKSAGLARYFHMEVFKLNQMPTNFVMYVKYMLLIVFNLSIYFFYKFL</sequence>
<dbReference type="OrthoDB" id="6479716at2759"/>
<evidence type="ECO:0000256" key="9">
    <source>
        <dbReference type="ARBA" id="ARBA00022723"/>
    </source>
</evidence>
<keyword evidence="7 22" id="KW-0808">Transferase</keyword>
<evidence type="ECO:0000256" key="21">
    <source>
        <dbReference type="SAM" id="Phobius"/>
    </source>
</evidence>
<keyword evidence="12" id="KW-0333">Golgi apparatus</keyword>
<evidence type="ECO:0000256" key="11">
    <source>
        <dbReference type="ARBA" id="ARBA00022989"/>
    </source>
</evidence>
<keyword evidence="10" id="KW-0735">Signal-anchor</keyword>
<keyword evidence="14" id="KW-0325">Glycoprotein</keyword>
<name>A0A2S2QX42_9HEMI</name>
<evidence type="ECO:0000256" key="5">
    <source>
        <dbReference type="ARBA" id="ARBA00017962"/>
    </source>
</evidence>
<dbReference type="AlphaFoldDB" id="A0A2S2QX42"/>
<keyword evidence="13 21" id="KW-0472">Membrane</keyword>
<evidence type="ECO:0000256" key="7">
    <source>
        <dbReference type="ARBA" id="ARBA00022679"/>
    </source>
</evidence>
<dbReference type="UniPathway" id="UPA00378"/>
<dbReference type="PANTHER" id="PTHR46420:SF1">
    <property type="entry name" value="BETA-1,4-GLUCURONYLTRANSFERASE 1"/>
    <property type="match status" value="1"/>
</dbReference>
<dbReference type="PANTHER" id="PTHR46420">
    <property type="entry name" value="BETA-1,4-GLUCURONYLTRANSFERASE 1"/>
    <property type="match status" value="1"/>
</dbReference>
<evidence type="ECO:0000256" key="14">
    <source>
        <dbReference type="ARBA" id="ARBA00023180"/>
    </source>
</evidence>
<evidence type="ECO:0000256" key="15">
    <source>
        <dbReference type="ARBA" id="ARBA00023211"/>
    </source>
</evidence>
<evidence type="ECO:0000256" key="16">
    <source>
        <dbReference type="ARBA" id="ARBA00030723"/>
    </source>
</evidence>
<comment type="catalytic activity">
    <reaction evidence="20">
        <text>3-O-[beta-D-Xyl-(1-&gt;4)-Rib-ol-P-Rib-ol-P-3-beta-D-GalNAc-(1-&gt;3)-beta-D-GlcNAc-(1-&gt;4)-(O-6-P-alpha-D-Man)]-Thr-[protein] + UDP-alpha-D-glucuronate = 3-O-[beta-D-GlcA-(1-&gt;3)-beta-D-Xyl-(1-&gt;4)-Rib-ol-P-Rib-ol-P-3-beta-D-GalNAc-(1-&gt;3)-beta-D-GlcNAc-(1-&gt;4)-(O-6-P-alpha-D-Man)]-Thr-[protein] + UDP + H(+)</text>
        <dbReference type="Rhea" id="RHEA:46860"/>
        <dbReference type="Rhea" id="RHEA-COMP:15023"/>
        <dbReference type="Rhea" id="RHEA-COMP:17482"/>
        <dbReference type="ChEBI" id="CHEBI:15378"/>
        <dbReference type="ChEBI" id="CHEBI:58052"/>
        <dbReference type="ChEBI" id="CHEBI:58223"/>
        <dbReference type="ChEBI" id="CHEBI:142405"/>
        <dbReference type="ChEBI" id="CHEBI:177336"/>
    </reaction>
</comment>
<evidence type="ECO:0000256" key="12">
    <source>
        <dbReference type="ARBA" id="ARBA00023034"/>
    </source>
</evidence>
<evidence type="ECO:0000313" key="22">
    <source>
        <dbReference type="EMBL" id="MBY82305.1"/>
    </source>
</evidence>
<dbReference type="GO" id="GO:0000139">
    <property type="term" value="C:Golgi membrane"/>
    <property type="evidence" value="ECO:0007669"/>
    <property type="project" value="UniProtKB-SubCell"/>
</dbReference>
<dbReference type="InterPro" id="IPR043189">
    <property type="entry name" value="B4GAT1"/>
</dbReference>
<dbReference type="Pfam" id="PF13896">
    <property type="entry name" value="Glyco_transf_49"/>
    <property type="match status" value="1"/>
</dbReference>
<dbReference type="GO" id="GO:0046872">
    <property type="term" value="F:metal ion binding"/>
    <property type="evidence" value="ECO:0007669"/>
    <property type="project" value="UniProtKB-KW"/>
</dbReference>
<evidence type="ECO:0000256" key="17">
    <source>
        <dbReference type="ARBA" id="ARBA00032175"/>
    </source>
</evidence>
<keyword evidence="8 21" id="KW-0812">Transmembrane</keyword>
<evidence type="ECO:0000256" key="10">
    <source>
        <dbReference type="ARBA" id="ARBA00022968"/>
    </source>
</evidence>
<evidence type="ECO:0000256" key="1">
    <source>
        <dbReference type="ARBA" id="ARBA00001936"/>
    </source>
</evidence>
<evidence type="ECO:0000256" key="6">
    <source>
        <dbReference type="ARBA" id="ARBA00022676"/>
    </source>
</evidence>
<keyword evidence="15" id="KW-0464">Manganese</keyword>
<evidence type="ECO:0000256" key="4">
    <source>
        <dbReference type="ARBA" id="ARBA00008539"/>
    </source>
</evidence>
<comment type="pathway">
    <text evidence="3">Protein modification; protein glycosylation.</text>
</comment>
<evidence type="ECO:0000256" key="18">
    <source>
        <dbReference type="ARBA" id="ARBA00032181"/>
    </source>
</evidence>
<evidence type="ECO:0000256" key="8">
    <source>
        <dbReference type="ARBA" id="ARBA00022692"/>
    </source>
</evidence>
<feature type="transmembrane region" description="Helical" evidence="21">
    <location>
        <begin position="314"/>
        <end position="334"/>
    </location>
</feature>
<evidence type="ECO:0000256" key="2">
    <source>
        <dbReference type="ARBA" id="ARBA00004323"/>
    </source>
</evidence>
<dbReference type="GO" id="GO:0035269">
    <property type="term" value="P:protein O-linked glycosylation via mannose"/>
    <property type="evidence" value="ECO:0007669"/>
    <property type="project" value="TreeGrafter"/>
</dbReference>
<comment type="cofactor">
    <cofactor evidence="1">
        <name>Mn(2+)</name>
        <dbReference type="ChEBI" id="CHEBI:29035"/>
    </cofactor>
</comment>
<comment type="subcellular location">
    <subcellularLocation>
        <location evidence="2">Golgi apparatus membrane</location>
        <topology evidence="2">Single-pass type II membrane protein</topology>
    </subcellularLocation>
</comment>
<keyword evidence="11 21" id="KW-1133">Transmembrane helix</keyword>
<gene>
    <name evidence="22" type="primary">B3GNT1</name>
    <name evidence="22" type="ORF">g.153318</name>
</gene>
<evidence type="ECO:0000256" key="19">
    <source>
        <dbReference type="ARBA" id="ARBA00033291"/>
    </source>
</evidence>
<evidence type="ECO:0000256" key="3">
    <source>
        <dbReference type="ARBA" id="ARBA00004922"/>
    </source>
</evidence>
<evidence type="ECO:0000256" key="13">
    <source>
        <dbReference type="ARBA" id="ARBA00023136"/>
    </source>
</evidence>
<keyword evidence="6 22" id="KW-0328">Glycosyltransferase</keyword>
<protein>
    <recommendedName>
        <fullName evidence="5">Beta-1,4-glucuronyltransferase 1</fullName>
    </recommendedName>
    <alternativeName>
        <fullName evidence="16">I-beta-1,3-N-acetylglucosaminyltransferase</fullName>
    </alternativeName>
    <alternativeName>
        <fullName evidence="19">N-acetyllactosaminide beta-1,3-N-acetylglucosaminyltransferase</fullName>
    </alternativeName>
    <alternativeName>
        <fullName evidence="17">Poly-N-acetyllactosamine extension enzyme</fullName>
    </alternativeName>
    <alternativeName>
        <fullName evidence="18">UDP-GlcNAc:betaGal beta-1,3-N-acetylglucosaminyltransferase 1</fullName>
    </alternativeName>
</protein>
<proteinExistence type="inferred from homology"/>
<keyword evidence="9" id="KW-0479">Metal-binding</keyword>
<dbReference type="EMBL" id="GGMS01013102">
    <property type="protein sequence ID" value="MBY82305.1"/>
    <property type="molecule type" value="Transcribed_RNA"/>
</dbReference>
<accession>A0A2S2QX42</accession>
<organism evidence="22">
    <name type="scientific">Sipha flava</name>
    <name type="common">yellow sugarcane aphid</name>
    <dbReference type="NCBI Taxonomy" id="143950"/>
    <lineage>
        <taxon>Eukaryota</taxon>
        <taxon>Metazoa</taxon>
        <taxon>Ecdysozoa</taxon>
        <taxon>Arthropoda</taxon>
        <taxon>Hexapoda</taxon>
        <taxon>Insecta</taxon>
        <taxon>Pterygota</taxon>
        <taxon>Neoptera</taxon>
        <taxon>Paraneoptera</taxon>
        <taxon>Hemiptera</taxon>
        <taxon>Sternorrhyncha</taxon>
        <taxon>Aphidomorpha</taxon>
        <taxon>Aphidoidea</taxon>
        <taxon>Aphididae</taxon>
        <taxon>Sipha</taxon>
    </lineage>
</organism>